<accession>A0A9N8VZC2</accession>
<evidence type="ECO:0000313" key="3">
    <source>
        <dbReference type="Proteomes" id="UP000789706"/>
    </source>
</evidence>
<protein>
    <submittedName>
        <fullName evidence="2">3201_t:CDS:1</fullName>
    </submittedName>
</protein>
<organism evidence="2 3">
    <name type="scientific">Diversispora eburnea</name>
    <dbReference type="NCBI Taxonomy" id="1213867"/>
    <lineage>
        <taxon>Eukaryota</taxon>
        <taxon>Fungi</taxon>
        <taxon>Fungi incertae sedis</taxon>
        <taxon>Mucoromycota</taxon>
        <taxon>Glomeromycotina</taxon>
        <taxon>Glomeromycetes</taxon>
        <taxon>Diversisporales</taxon>
        <taxon>Diversisporaceae</taxon>
        <taxon>Diversispora</taxon>
    </lineage>
</organism>
<feature type="chain" id="PRO_5040447966" evidence="1">
    <location>
        <begin position="26"/>
        <end position="137"/>
    </location>
</feature>
<dbReference type="AlphaFoldDB" id="A0A9N8VZC2"/>
<sequence length="137" mass="15432">MSSRKIFLLAIIAFVCTIFIKSVLTADVGTAVARTYDSELTWKTAVDTVFTAIFNNDNINPGNVYQCRFIIEDENERFFDDLSEEIQRGLAWVPETDTSRYINTNSKWSAGDVEGKSFRIVYPDGSSEVAQILGEEI</sequence>
<evidence type="ECO:0000256" key="1">
    <source>
        <dbReference type="SAM" id="SignalP"/>
    </source>
</evidence>
<reference evidence="2" key="1">
    <citation type="submission" date="2021-06" db="EMBL/GenBank/DDBJ databases">
        <authorList>
            <person name="Kallberg Y."/>
            <person name="Tangrot J."/>
            <person name="Rosling A."/>
        </authorList>
    </citation>
    <scope>NUCLEOTIDE SEQUENCE</scope>
    <source>
        <strain evidence="2">AZ414A</strain>
    </source>
</reference>
<comment type="caution">
    <text evidence="2">The sequence shown here is derived from an EMBL/GenBank/DDBJ whole genome shotgun (WGS) entry which is preliminary data.</text>
</comment>
<gene>
    <name evidence="2" type="ORF">DEBURN_LOCUS2906</name>
</gene>
<keyword evidence="3" id="KW-1185">Reference proteome</keyword>
<dbReference type="OrthoDB" id="10628313at2759"/>
<feature type="signal peptide" evidence="1">
    <location>
        <begin position="1"/>
        <end position="25"/>
    </location>
</feature>
<proteinExistence type="predicted"/>
<name>A0A9N8VZC2_9GLOM</name>
<evidence type="ECO:0000313" key="2">
    <source>
        <dbReference type="EMBL" id="CAG8465696.1"/>
    </source>
</evidence>
<dbReference type="EMBL" id="CAJVPK010000169">
    <property type="protein sequence ID" value="CAG8465696.1"/>
    <property type="molecule type" value="Genomic_DNA"/>
</dbReference>
<dbReference type="Proteomes" id="UP000789706">
    <property type="component" value="Unassembled WGS sequence"/>
</dbReference>
<keyword evidence="1" id="KW-0732">Signal</keyword>